<reference evidence="1 2" key="1">
    <citation type="journal article" date="2015" name="Genome Announc.">
        <title>Expanding the biotechnology potential of lactobacilli through comparative genomics of 213 strains and associated genera.</title>
        <authorList>
            <person name="Sun Z."/>
            <person name="Harris H.M."/>
            <person name="McCann A."/>
            <person name="Guo C."/>
            <person name="Argimon S."/>
            <person name="Zhang W."/>
            <person name="Yang X."/>
            <person name="Jeffery I.B."/>
            <person name="Cooney J.C."/>
            <person name="Kagawa T.F."/>
            <person name="Liu W."/>
            <person name="Song Y."/>
            <person name="Salvetti E."/>
            <person name="Wrobel A."/>
            <person name="Rasinkangas P."/>
            <person name="Parkhill J."/>
            <person name="Rea M.C."/>
            <person name="O'Sullivan O."/>
            <person name="Ritari J."/>
            <person name="Douillard F.P."/>
            <person name="Paul Ross R."/>
            <person name="Yang R."/>
            <person name="Briner A.E."/>
            <person name="Felis G.E."/>
            <person name="de Vos W.M."/>
            <person name="Barrangou R."/>
            <person name="Klaenhammer T.R."/>
            <person name="Caufield P.W."/>
            <person name="Cui Y."/>
            <person name="Zhang H."/>
            <person name="O'Toole P.W."/>
        </authorList>
    </citation>
    <scope>NUCLEOTIDE SEQUENCE [LARGE SCALE GENOMIC DNA]</scope>
    <source>
        <strain evidence="1 2">DSM 10532</strain>
    </source>
</reference>
<organism evidence="1 2">
    <name type="scientific">Lactobacillus gallinarum DSM 10532 = JCM 2011</name>
    <dbReference type="NCBI Taxonomy" id="1423748"/>
    <lineage>
        <taxon>Bacteria</taxon>
        <taxon>Bacillati</taxon>
        <taxon>Bacillota</taxon>
        <taxon>Bacilli</taxon>
        <taxon>Lactobacillales</taxon>
        <taxon>Lactobacillaceae</taxon>
        <taxon>Lactobacillus</taxon>
    </lineage>
</organism>
<name>A0A0R1NTU3_9LACO</name>
<comment type="caution">
    <text evidence="1">The sequence shown here is derived from an EMBL/GenBank/DDBJ whole genome shotgun (WGS) entry which is preliminary data.</text>
</comment>
<dbReference type="Proteomes" id="UP000051311">
    <property type="component" value="Unassembled WGS sequence"/>
</dbReference>
<dbReference type="STRING" id="1423748.FC37_GL000851"/>
<dbReference type="PATRIC" id="fig|1423748.3.peg.893"/>
<accession>A0A0R1NTU3</accession>
<dbReference type="AlphaFoldDB" id="A0A0R1NTU3"/>
<sequence>MFFTLQSQNSNYANSIPFVGHKKGEAVDQAAESIGYNSDKMTAHDTAEFTIAFAHMNFQDNPDWEKAFDNAQNGDLNITSYPEYDFGDYNVKAPAQGAVYVVTPEVGYVVSDINHTLRGHKLLL</sequence>
<evidence type="ECO:0000313" key="2">
    <source>
        <dbReference type="Proteomes" id="UP000051311"/>
    </source>
</evidence>
<dbReference type="EMBL" id="AZEL01000021">
    <property type="protein sequence ID" value="KRL23680.1"/>
    <property type="molecule type" value="Genomic_DNA"/>
</dbReference>
<protein>
    <submittedName>
        <fullName evidence="1">Uncharacterized protein</fullName>
    </submittedName>
</protein>
<gene>
    <name evidence="1" type="ORF">FC37_GL000851</name>
</gene>
<dbReference type="eggNOG" id="ENOG5030HS8">
    <property type="taxonomic scope" value="Bacteria"/>
</dbReference>
<evidence type="ECO:0000313" key="1">
    <source>
        <dbReference type="EMBL" id="KRL23680.1"/>
    </source>
</evidence>
<proteinExistence type="predicted"/>